<dbReference type="EMBL" id="AP017903">
    <property type="protein sequence ID" value="BAX03415.1"/>
    <property type="molecule type" value="Genomic_DNA"/>
</dbReference>
<feature type="region of interest" description="Disordered" evidence="1">
    <location>
        <begin position="150"/>
        <end position="195"/>
    </location>
</feature>
<name>A0A1V1FS77_9CAUD</name>
<keyword evidence="3" id="KW-1185">Reference proteome</keyword>
<protein>
    <submittedName>
        <fullName evidence="2">Uncharacterized protein</fullName>
    </submittedName>
</protein>
<proteinExistence type="predicted"/>
<organism evidence="2 3">
    <name type="scientific">Azobacteroides phage ProJPt-Bp1</name>
    <dbReference type="NCBI Taxonomy" id="1920526"/>
    <lineage>
        <taxon>Viruses</taxon>
        <taxon>Duplodnaviria</taxon>
        <taxon>Heunggongvirae</taxon>
        <taxon>Uroviricota</taxon>
        <taxon>Caudoviricetes</taxon>
        <taxon>Crassvirales</taxon>
        <taxon>Suoliviridae</taxon>
        <taxon>Dechshavirus</taxon>
        <taxon>Dechshavirus japanensis</taxon>
    </lineage>
</organism>
<sequence length="195" mass="22399">MDEDFIKLNEQDTGDAYEYDYFYRTRNFAEHIDHLRSFLVKLQRAVYNNPDTSLEELYVELDYPNTGVGEAVDLVRQYAEKYGGGKEITEITTELGDAFVSCDHDRIDEAIENMFRLKDKLIPVKDEFNRRTKALLGEVKRAERRSAMEYRSIGGDEERSGSDAKVDNGVGDTKRKRSKKTTVQASTDRGESELS</sequence>
<reference evidence="2 3" key="1">
    <citation type="journal article" date="2017" name="Microbes Environ.">
        <title>Discovery and Complete Genome Sequence of a Bacteriophage from an Obligate Intracellular Symbiont of a Cellulolytic Protist in the Termite Gut.</title>
        <authorList>
            <person name="Pramono A.K."/>
            <person name="Kuwahara H."/>
            <person name="Itoh T."/>
            <person name="Toyoda A."/>
            <person name="Yamada A."/>
            <person name="Hongoh Y."/>
        </authorList>
    </citation>
    <scope>NUCLEOTIDE SEQUENCE [LARGE SCALE GENOMIC DNA]</scope>
    <source>
        <strain evidence="2">ProJPt-Bp1</strain>
    </source>
</reference>
<dbReference type="KEGG" id="vg:65105572"/>
<feature type="compositionally biased region" description="Basic and acidic residues" evidence="1">
    <location>
        <begin position="150"/>
        <end position="166"/>
    </location>
</feature>
<dbReference type="GeneID" id="65105572"/>
<evidence type="ECO:0000313" key="2">
    <source>
        <dbReference type="EMBL" id="BAX03415.1"/>
    </source>
</evidence>
<evidence type="ECO:0000313" key="3">
    <source>
        <dbReference type="Proteomes" id="UP000222295"/>
    </source>
</evidence>
<dbReference type="Proteomes" id="UP000222295">
    <property type="component" value="Segment"/>
</dbReference>
<dbReference type="RefSeq" id="YP_010088138.1">
    <property type="nucleotide sequence ID" value="NC_055706.1"/>
</dbReference>
<evidence type="ECO:0000256" key="1">
    <source>
        <dbReference type="SAM" id="MobiDB-lite"/>
    </source>
</evidence>
<accession>A0A1V1FS77</accession>